<evidence type="ECO:0000313" key="10">
    <source>
        <dbReference type="Proteomes" id="UP000290572"/>
    </source>
</evidence>
<dbReference type="Pfam" id="PF07686">
    <property type="entry name" value="V-set"/>
    <property type="match status" value="1"/>
</dbReference>
<evidence type="ECO:0000256" key="3">
    <source>
        <dbReference type="ARBA" id="ARBA00023136"/>
    </source>
</evidence>
<name>A0A498M6K7_LABRO</name>
<feature type="transmembrane region" description="Helical" evidence="7">
    <location>
        <begin position="272"/>
        <end position="295"/>
    </location>
</feature>
<evidence type="ECO:0000256" key="2">
    <source>
        <dbReference type="ARBA" id="ARBA00022729"/>
    </source>
</evidence>
<evidence type="ECO:0000256" key="4">
    <source>
        <dbReference type="ARBA" id="ARBA00023157"/>
    </source>
</evidence>
<dbReference type="Proteomes" id="UP000290572">
    <property type="component" value="Unassembled WGS sequence"/>
</dbReference>
<dbReference type="PANTHER" id="PTHR24100">
    <property type="entry name" value="BUTYROPHILIN"/>
    <property type="match status" value="1"/>
</dbReference>
<dbReference type="InterPro" id="IPR013106">
    <property type="entry name" value="Ig_V-set"/>
</dbReference>
<dbReference type="InterPro" id="IPR036179">
    <property type="entry name" value="Ig-like_dom_sf"/>
</dbReference>
<dbReference type="FunFam" id="2.60.40.10:FF:000142">
    <property type="entry name" value="V-set domain-containing T-cell activation inhibitor 1"/>
    <property type="match status" value="1"/>
</dbReference>
<gene>
    <name evidence="9" type="ORF">ROHU_008303</name>
</gene>
<evidence type="ECO:0000313" key="9">
    <source>
        <dbReference type="EMBL" id="RXN16538.1"/>
    </source>
</evidence>
<dbReference type="GO" id="GO:0001817">
    <property type="term" value="P:regulation of cytokine production"/>
    <property type="evidence" value="ECO:0007669"/>
    <property type="project" value="TreeGrafter"/>
</dbReference>
<dbReference type="Gene3D" id="2.60.40.10">
    <property type="entry name" value="Immunoglobulins"/>
    <property type="match status" value="1"/>
</dbReference>
<keyword evidence="7" id="KW-0812">Transmembrane</keyword>
<dbReference type="SMART" id="SM00409">
    <property type="entry name" value="IG"/>
    <property type="match status" value="1"/>
</dbReference>
<evidence type="ECO:0000256" key="1">
    <source>
        <dbReference type="ARBA" id="ARBA00004370"/>
    </source>
</evidence>
<keyword evidence="2" id="KW-0732">Signal</keyword>
<dbReference type="GO" id="GO:1903037">
    <property type="term" value="P:regulation of leukocyte cell-cell adhesion"/>
    <property type="evidence" value="ECO:0007669"/>
    <property type="project" value="UniProtKB-ARBA"/>
</dbReference>
<feature type="domain" description="Ig-like" evidence="8">
    <location>
        <begin position="152"/>
        <end position="268"/>
    </location>
</feature>
<keyword evidence="7" id="KW-1133">Transmembrane helix</keyword>
<dbReference type="STRING" id="84645.A0A498M6K7"/>
<evidence type="ECO:0000256" key="7">
    <source>
        <dbReference type="SAM" id="Phobius"/>
    </source>
</evidence>
<dbReference type="SUPFAM" id="SSF48726">
    <property type="entry name" value="Immunoglobulin"/>
    <property type="match status" value="1"/>
</dbReference>
<keyword evidence="6" id="KW-0393">Immunoglobulin domain</keyword>
<evidence type="ECO:0000259" key="8">
    <source>
        <dbReference type="PROSITE" id="PS50835"/>
    </source>
</evidence>
<dbReference type="GO" id="GO:0050863">
    <property type="term" value="P:regulation of T cell activation"/>
    <property type="evidence" value="ECO:0007669"/>
    <property type="project" value="UniProtKB-ARBA"/>
</dbReference>
<sequence length="537" mass="60145">MQSLLCTFLYDGDMFIEVELIVNGFPVDEVEDGGELHCTALQHLCGDAVWPWCLASFVPGQLPLYILLCEGRVLRFMDGEGSEKFLTGFPVDEVEDGGELHCTALQHLCGDAVWPWCLASFAPGQLPLYILLCEGRVLRFMDGEGSEKFLTERLLVSGSSHSISASVGEDVTLSCSVDSHITSEDFEEVSWKKTDEDENILVLVFQNNKTLSDSSVERYRDRVEFFTAEIPKGNFSLRLKSVRTEDKGVYMCKVFAGDLSANTTVIVEQMDFLLQMSLVICPNIFLFIAFVLWGVTEGSLNETVACCTLYFLRPHMLLSGAPGFTGNAALLMLEYFLFSTVIYSVLFKNAWEKSLNFAEFDRIMIIVLFVIVLLPWLFIVIAALAVIFGKLSERICVIIGFLAELSFDILPSLQFILVFYAFGSASGGFFIVAVLPVLTTVTRYNWDNTCGKEMGCSPLVRRSVWLMMMLLMNAAMVYFYIMALESEKDQQFLASVMEQLRTAEKLTGSHDPLYRNCCQASTTNHQVLLNVGGEKQF</sequence>
<keyword evidence="4" id="KW-1015">Disulfide bond</keyword>
<keyword evidence="5" id="KW-0325">Glycoprotein</keyword>
<reference evidence="9 10" key="1">
    <citation type="submission" date="2018-03" db="EMBL/GenBank/DDBJ databases">
        <title>Draft genome sequence of Rohu Carp (Labeo rohita).</title>
        <authorList>
            <person name="Das P."/>
            <person name="Kushwaha B."/>
            <person name="Joshi C.G."/>
            <person name="Kumar D."/>
            <person name="Nagpure N.S."/>
            <person name="Sahoo L."/>
            <person name="Das S.P."/>
            <person name="Bit A."/>
            <person name="Patnaik S."/>
            <person name="Meher P.K."/>
            <person name="Jayasankar P."/>
            <person name="Koringa P.G."/>
            <person name="Patel N.V."/>
            <person name="Hinsu A.T."/>
            <person name="Kumar R."/>
            <person name="Pandey M."/>
            <person name="Agarwal S."/>
            <person name="Srivastava S."/>
            <person name="Singh M."/>
            <person name="Iquebal M.A."/>
            <person name="Jaiswal S."/>
            <person name="Angadi U.B."/>
            <person name="Kumar N."/>
            <person name="Raza M."/>
            <person name="Shah T.M."/>
            <person name="Rai A."/>
            <person name="Jena J.K."/>
        </authorList>
    </citation>
    <scope>NUCLEOTIDE SEQUENCE [LARGE SCALE GENOMIC DNA]</scope>
    <source>
        <strain evidence="9">DASCIFA01</strain>
        <tissue evidence="9">Testis</tissue>
    </source>
</reference>
<evidence type="ECO:0000256" key="5">
    <source>
        <dbReference type="ARBA" id="ARBA00023180"/>
    </source>
</evidence>
<dbReference type="PANTHER" id="PTHR24100:SF151">
    <property type="entry name" value="ICOS LIGAND"/>
    <property type="match status" value="1"/>
</dbReference>
<dbReference type="EMBL" id="QBIY01012781">
    <property type="protein sequence ID" value="RXN16538.1"/>
    <property type="molecule type" value="Genomic_DNA"/>
</dbReference>
<dbReference type="InterPro" id="IPR050504">
    <property type="entry name" value="IgSF_BTN/MOG"/>
</dbReference>
<feature type="transmembrane region" description="Helical" evidence="7">
    <location>
        <begin position="463"/>
        <end position="481"/>
    </location>
</feature>
<feature type="transmembrane region" description="Helical" evidence="7">
    <location>
        <begin position="363"/>
        <end position="388"/>
    </location>
</feature>
<proteinExistence type="predicted"/>
<dbReference type="InterPro" id="IPR007110">
    <property type="entry name" value="Ig-like_dom"/>
</dbReference>
<evidence type="ECO:0000256" key="6">
    <source>
        <dbReference type="ARBA" id="ARBA00023319"/>
    </source>
</evidence>
<dbReference type="PROSITE" id="PS50835">
    <property type="entry name" value="IG_LIKE"/>
    <property type="match status" value="1"/>
</dbReference>
<dbReference type="GO" id="GO:0005102">
    <property type="term" value="F:signaling receptor binding"/>
    <property type="evidence" value="ECO:0007669"/>
    <property type="project" value="TreeGrafter"/>
</dbReference>
<comment type="caution">
    <text evidence="9">The sequence shown here is derived from an EMBL/GenBank/DDBJ whole genome shotgun (WGS) entry which is preliminary data.</text>
</comment>
<dbReference type="GO" id="GO:0050852">
    <property type="term" value="P:T cell receptor signaling pathway"/>
    <property type="evidence" value="ECO:0007669"/>
    <property type="project" value="TreeGrafter"/>
</dbReference>
<dbReference type="InterPro" id="IPR003599">
    <property type="entry name" value="Ig_sub"/>
</dbReference>
<keyword evidence="3 7" id="KW-0472">Membrane</keyword>
<comment type="subcellular location">
    <subcellularLocation>
        <location evidence="1">Membrane</location>
    </subcellularLocation>
</comment>
<dbReference type="GO" id="GO:0009897">
    <property type="term" value="C:external side of plasma membrane"/>
    <property type="evidence" value="ECO:0007669"/>
    <property type="project" value="TreeGrafter"/>
</dbReference>
<feature type="transmembrane region" description="Helical" evidence="7">
    <location>
        <begin position="419"/>
        <end position="442"/>
    </location>
</feature>
<organism evidence="9 10">
    <name type="scientific">Labeo rohita</name>
    <name type="common">Indian major carp</name>
    <name type="synonym">Cyprinus rohita</name>
    <dbReference type="NCBI Taxonomy" id="84645"/>
    <lineage>
        <taxon>Eukaryota</taxon>
        <taxon>Metazoa</taxon>
        <taxon>Chordata</taxon>
        <taxon>Craniata</taxon>
        <taxon>Vertebrata</taxon>
        <taxon>Euteleostomi</taxon>
        <taxon>Actinopterygii</taxon>
        <taxon>Neopterygii</taxon>
        <taxon>Teleostei</taxon>
        <taxon>Ostariophysi</taxon>
        <taxon>Cypriniformes</taxon>
        <taxon>Cyprinidae</taxon>
        <taxon>Labeoninae</taxon>
        <taxon>Labeonini</taxon>
        <taxon>Labeo</taxon>
    </lineage>
</organism>
<keyword evidence="10" id="KW-1185">Reference proteome</keyword>
<feature type="transmembrane region" description="Helical" evidence="7">
    <location>
        <begin position="316"/>
        <end position="343"/>
    </location>
</feature>
<dbReference type="InterPro" id="IPR013783">
    <property type="entry name" value="Ig-like_fold"/>
</dbReference>
<accession>A0A498M6K7</accession>
<dbReference type="SMART" id="SM00406">
    <property type="entry name" value="IGv"/>
    <property type="match status" value="1"/>
</dbReference>
<dbReference type="AlphaFoldDB" id="A0A498M6K7"/>
<protein>
    <submittedName>
        <fullName evidence="9">CD276 antigen-like protein</fullName>
    </submittedName>
</protein>